<gene>
    <name evidence="8" type="ORF">RT717_16810</name>
</gene>
<dbReference type="RefSeq" id="WP_317487545.1">
    <property type="nucleotide sequence ID" value="NZ_CP136051.1"/>
</dbReference>
<evidence type="ECO:0000256" key="1">
    <source>
        <dbReference type="ARBA" id="ARBA00004651"/>
    </source>
</evidence>
<dbReference type="PANTHER" id="PTHR33452:SF1">
    <property type="entry name" value="INNER MEMBRANE PROTEIN YPHA-RELATED"/>
    <property type="match status" value="1"/>
</dbReference>
<keyword evidence="4 7" id="KW-0812">Transmembrane</keyword>
<accession>A0ABZ0II76</accession>
<organism evidence="8 9">
    <name type="scientific">Imperialibacter roseus</name>
    <dbReference type="NCBI Taxonomy" id="1324217"/>
    <lineage>
        <taxon>Bacteria</taxon>
        <taxon>Pseudomonadati</taxon>
        <taxon>Bacteroidota</taxon>
        <taxon>Cytophagia</taxon>
        <taxon>Cytophagales</taxon>
        <taxon>Flammeovirgaceae</taxon>
        <taxon>Imperialibacter</taxon>
    </lineage>
</organism>
<proteinExistence type="inferred from homology"/>
<keyword evidence="5 7" id="KW-1133">Transmembrane helix</keyword>
<evidence type="ECO:0000256" key="3">
    <source>
        <dbReference type="ARBA" id="ARBA00022475"/>
    </source>
</evidence>
<evidence type="ECO:0000256" key="7">
    <source>
        <dbReference type="SAM" id="Phobius"/>
    </source>
</evidence>
<keyword evidence="9" id="KW-1185">Reference proteome</keyword>
<dbReference type="EMBL" id="CP136051">
    <property type="protein sequence ID" value="WOK04744.1"/>
    <property type="molecule type" value="Genomic_DNA"/>
</dbReference>
<dbReference type="InterPro" id="IPR032808">
    <property type="entry name" value="DoxX"/>
</dbReference>
<evidence type="ECO:0000313" key="8">
    <source>
        <dbReference type="EMBL" id="WOK04744.1"/>
    </source>
</evidence>
<feature type="transmembrane region" description="Helical" evidence="7">
    <location>
        <begin position="12"/>
        <end position="32"/>
    </location>
</feature>
<comment type="similarity">
    <text evidence="2">Belongs to the DoxX family.</text>
</comment>
<evidence type="ECO:0000313" key="9">
    <source>
        <dbReference type="Proteomes" id="UP001302349"/>
    </source>
</evidence>
<evidence type="ECO:0000256" key="4">
    <source>
        <dbReference type="ARBA" id="ARBA00022692"/>
    </source>
</evidence>
<comment type="subcellular location">
    <subcellularLocation>
        <location evidence="1">Cell membrane</location>
        <topology evidence="1">Multi-pass membrane protein</topology>
    </subcellularLocation>
</comment>
<protein>
    <submittedName>
        <fullName evidence="8">DoxX family protein</fullName>
    </submittedName>
</protein>
<dbReference type="InterPro" id="IPR051907">
    <property type="entry name" value="DoxX-like_oxidoreductase"/>
</dbReference>
<reference evidence="8 9" key="1">
    <citation type="journal article" date="2023" name="Microbiol. Resour. Announc.">
        <title>Complete Genome Sequence of Imperialibacter roseus strain P4T.</title>
        <authorList>
            <person name="Tizabi D.R."/>
            <person name="Bachvaroff T."/>
            <person name="Hill R.T."/>
        </authorList>
    </citation>
    <scope>NUCLEOTIDE SEQUENCE [LARGE SCALE GENOMIC DNA]</scope>
    <source>
        <strain evidence="8 9">P4T</strain>
    </source>
</reference>
<dbReference type="Proteomes" id="UP001302349">
    <property type="component" value="Chromosome"/>
</dbReference>
<keyword evidence="3" id="KW-1003">Cell membrane</keyword>
<keyword evidence="6 7" id="KW-0472">Membrane</keyword>
<evidence type="ECO:0000256" key="2">
    <source>
        <dbReference type="ARBA" id="ARBA00006679"/>
    </source>
</evidence>
<evidence type="ECO:0000256" key="6">
    <source>
        <dbReference type="ARBA" id="ARBA00023136"/>
    </source>
</evidence>
<sequence length="126" mass="13663">MAAFISQRHALLALRIMVGIIMMAHGFQRLYYGTVADFGGYLDSLGLMIGTPIAWSITLFELGAGATLALGFFKKWISLTWLLVIVPGIFLVHLPNGWYVVGPSSGGIEYSCLIVVCLLVLAAERS</sequence>
<evidence type="ECO:0000256" key="5">
    <source>
        <dbReference type="ARBA" id="ARBA00022989"/>
    </source>
</evidence>
<dbReference type="Pfam" id="PF07681">
    <property type="entry name" value="DoxX"/>
    <property type="match status" value="1"/>
</dbReference>
<feature type="transmembrane region" description="Helical" evidence="7">
    <location>
        <begin position="80"/>
        <end position="101"/>
    </location>
</feature>
<dbReference type="PANTHER" id="PTHR33452">
    <property type="entry name" value="OXIDOREDUCTASE CATD-RELATED"/>
    <property type="match status" value="1"/>
</dbReference>
<feature type="transmembrane region" description="Helical" evidence="7">
    <location>
        <begin position="52"/>
        <end position="73"/>
    </location>
</feature>
<feature type="transmembrane region" description="Helical" evidence="7">
    <location>
        <begin position="107"/>
        <end position="123"/>
    </location>
</feature>
<name>A0ABZ0II76_9BACT</name>